<feature type="transmembrane region" description="Helical" evidence="1">
    <location>
        <begin position="204"/>
        <end position="225"/>
    </location>
</feature>
<feature type="transmembrane region" description="Helical" evidence="1">
    <location>
        <begin position="161"/>
        <end position="184"/>
    </location>
</feature>
<dbReference type="InterPro" id="IPR007029">
    <property type="entry name" value="YHS_dom"/>
</dbReference>
<keyword evidence="1" id="KW-0472">Membrane</keyword>
<feature type="transmembrane region" description="Helical" evidence="1">
    <location>
        <begin position="258"/>
        <end position="275"/>
    </location>
</feature>
<keyword evidence="1" id="KW-0812">Transmembrane</keyword>
<name>A0A3N9TWF1_9VIBR</name>
<proteinExistence type="predicted"/>
<evidence type="ECO:0000313" key="5">
    <source>
        <dbReference type="Proteomes" id="UP000281112"/>
    </source>
</evidence>
<dbReference type="OrthoDB" id="9792533at2"/>
<feature type="transmembrane region" description="Helical" evidence="1">
    <location>
        <begin position="37"/>
        <end position="55"/>
    </location>
</feature>
<sequence length="463" mass="52038">MVNMSFYLYSVLSHFLVPTLLFACLSWQAHTNPNKTLFYTSVISIVLGIIAYQNIPQTQTLALGKNGLDFVCIVLALLYAFIFGLTEKSLRFVFGIILLLTSYNWTDQAELSMLTATNVINTTLILNITSIVFGFILLALIFFVAQYITKQSPKPSQLISLLLVLVMLVPISGAIVLSMMKLQIIDLTPWRLSYVSKVTNFQWVAAYAALVLTGLHLITFTRSILLPQKQFIAKQKQPIQKRKSTAVYQHHRRFGRSHGILIVVTLFSLLYWDLIASRPESLSAATKVEVSADHQVHINIDKNDLLDGNLHRFAWVADDGKVVRFFIINRYPGQNKLAVVFDACLLCGDQGYIQKGNQVICLACGVHIFIPSIGKMGGCNPIPINDWSQDQQDVIIAKTVLETGLPYFSTIEELDVQDPITGAKLKNTTAKHKYDFGGKTYFFSSDKSYEQFRDNPEKYVGDK</sequence>
<dbReference type="Pfam" id="PF10080">
    <property type="entry name" value="FtrD-like"/>
    <property type="match status" value="1"/>
</dbReference>
<feature type="transmembrane region" description="Helical" evidence="1">
    <location>
        <begin position="126"/>
        <end position="149"/>
    </location>
</feature>
<keyword evidence="5" id="KW-1185">Reference proteome</keyword>
<dbReference type="InterPro" id="IPR018758">
    <property type="entry name" value="FtrD-like"/>
</dbReference>
<evidence type="ECO:0000256" key="1">
    <source>
        <dbReference type="SAM" id="Phobius"/>
    </source>
</evidence>
<dbReference type="Proteomes" id="UP000281112">
    <property type="component" value="Unassembled WGS sequence"/>
</dbReference>
<accession>A0A3N9TWF1</accession>
<keyword evidence="1" id="KW-1133">Transmembrane helix</keyword>
<gene>
    <name evidence="4" type="ORF">EES38_20195</name>
</gene>
<feature type="domain" description="YHS" evidence="2">
    <location>
        <begin position="416"/>
        <end position="461"/>
    </location>
</feature>
<feature type="domain" description="Membrane iron-sulfur containing protein FtrD-like" evidence="3">
    <location>
        <begin position="307"/>
        <end position="408"/>
    </location>
</feature>
<dbReference type="EMBL" id="RJVQ01000014">
    <property type="protein sequence ID" value="RQW61242.1"/>
    <property type="molecule type" value="Genomic_DNA"/>
</dbReference>
<dbReference type="AlphaFoldDB" id="A0A3N9TWF1"/>
<dbReference type="Pfam" id="PF04945">
    <property type="entry name" value="YHS"/>
    <property type="match status" value="1"/>
</dbReference>
<evidence type="ECO:0000313" key="4">
    <source>
        <dbReference type="EMBL" id="RQW61242.1"/>
    </source>
</evidence>
<feature type="transmembrane region" description="Helical" evidence="1">
    <location>
        <begin position="6"/>
        <end position="25"/>
    </location>
</feature>
<dbReference type="SUPFAM" id="SSF47240">
    <property type="entry name" value="Ferritin-like"/>
    <property type="match status" value="1"/>
</dbReference>
<organism evidence="4 5">
    <name type="scientific">Vibrio viridaestus</name>
    <dbReference type="NCBI Taxonomy" id="2487322"/>
    <lineage>
        <taxon>Bacteria</taxon>
        <taxon>Pseudomonadati</taxon>
        <taxon>Pseudomonadota</taxon>
        <taxon>Gammaproteobacteria</taxon>
        <taxon>Vibrionales</taxon>
        <taxon>Vibrionaceae</taxon>
        <taxon>Vibrio</taxon>
    </lineage>
</organism>
<evidence type="ECO:0000259" key="2">
    <source>
        <dbReference type="Pfam" id="PF04945"/>
    </source>
</evidence>
<reference evidence="4 5" key="1">
    <citation type="submission" date="2018-11" db="EMBL/GenBank/DDBJ databases">
        <title>Vibrio LJC006 sp. nov., isolated from seawater during the bloom of the enteromorpha.</title>
        <authorList>
            <person name="Liang J."/>
        </authorList>
    </citation>
    <scope>NUCLEOTIDE SEQUENCE [LARGE SCALE GENOMIC DNA]</scope>
    <source>
        <strain evidence="4 5">LJC006</strain>
    </source>
</reference>
<protein>
    <submittedName>
        <fullName evidence="4">DUF2318 domain-containing protein</fullName>
    </submittedName>
</protein>
<feature type="transmembrane region" description="Helical" evidence="1">
    <location>
        <begin position="67"/>
        <end position="85"/>
    </location>
</feature>
<dbReference type="InterPro" id="IPR009078">
    <property type="entry name" value="Ferritin-like_SF"/>
</dbReference>
<comment type="caution">
    <text evidence="4">The sequence shown here is derived from an EMBL/GenBank/DDBJ whole genome shotgun (WGS) entry which is preliminary data.</text>
</comment>
<evidence type="ECO:0000259" key="3">
    <source>
        <dbReference type="Pfam" id="PF10080"/>
    </source>
</evidence>